<evidence type="ECO:0000313" key="1">
    <source>
        <dbReference type="EMBL" id="THA11325.1"/>
    </source>
</evidence>
<gene>
    <name evidence="1" type="ORF">D3M78_00475</name>
</gene>
<organism evidence="1 2">
    <name type="scientific">Rodentibacter pneumotropicus</name>
    <dbReference type="NCBI Taxonomy" id="758"/>
    <lineage>
        <taxon>Bacteria</taxon>
        <taxon>Pseudomonadati</taxon>
        <taxon>Pseudomonadota</taxon>
        <taxon>Gammaproteobacteria</taxon>
        <taxon>Pasteurellales</taxon>
        <taxon>Pasteurellaceae</taxon>
        <taxon>Rodentibacter</taxon>
    </lineage>
</organism>
<accession>A0A4S2Q5C3</accession>
<name>A0A4S2Q5C3_9PAST</name>
<dbReference type="AlphaFoldDB" id="A0A4S2Q5C3"/>
<reference evidence="1 2" key="1">
    <citation type="journal article" date="2019" name="Vet. Microbiol.">
        <title>Development of multi locus sequence typing (MLST) of Rodentibacter pneumotropicus.</title>
        <authorList>
            <person name="Adhikary S."/>
            <person name="Bisgaard M."/>
            <person name="Boot R."/>
            <person name="Benga L."/>
            <person name="Nicklas W."/>
            <person name="Christensen H."/>
        </authorList>
    </citation>
    <scope>NUCLEOTIDE SEQUENCE [LARGE SCALE GENOMIC DNA]</scope>
    <source>
        <strain evidence="1 2">Ac84</strain>
    </source>
</reference>
<dbReference type="Proteomes" id="UP000306758">
    <property type="component" value="Unassembled WGS sequence"/>
</dbReference>
<protein>
    <submittedName>
        <fullName evidence="1">Uncharacterized protein</fullName>
    </submittedName>
</protein>
<dbReference type="EMBL" id="QXNI01000002">
    <property type="protein sequence ID" value="THA11325.1"/>
    <property type="molecule type" value="Genomic_DNA"/>
</dbReference>
<dbReference type="RefSeq" id="WP_136122808.1">
    <property type="nucleotide sequence ID" value="NZ_QXNI01000002.1"/>
</dbReference>
<sequence>MSEIKIRVSTHDNDTTDIDLSRNGTMLKVSLGDKKAEIDIAEFIPATMADRFLAEATYDEVTKALILTTRKEGEEDKAFRIPIGDIFKSEKDIIQVYKLNSDAPNDKQQAVPFEVPSELAGKPVYITIHRISNYGDGNWRTQSNSFNKKFVFALTTQDIKSIADGADIGVLVKGNNYEHRTIVMYTPVDVKEFEVEYVPTPASVTLEETASGIHFTLAGVNGDSYDTFNPINKFPLNNIKYNNQQTDANLTATEVTPYGLNYIAKYVSTNTLMSFADSITLTFEIPREMENETVSLTLPMISENDGFRTFKVEAETFDELREKYKTPE</sequence>
<proteinExistence type="predicted"/>
<evidence type="ECO:0000313" key="2">
    <source>
        <dbReference type="Proteomes" id="UP000306758"/>
    </source>
</evidence>
<comment type="caution">
    <text evidence="1">The sequence shown here is derived from an EMBL/GenBank/DDBJ whole genome shotgun (WGS) entry which is preliminary data.</text>
</comment>